<evidence type="ECO:0000313" key="1">
    <source>
        <dbReference type="EMBL" id="RNA05891.1"/>
    </source>
</evidence>
<gene>
    <name evidence="1" type="ORF">BpHYR1_038098</name>
</gene>
<reference evidence="1 2" key="1">
    <citation type="journal article" date="2018" name="Sci. Rep.">
        <title>Genomic signatures of local adaptation to the degree of environmental predictability in rotifers.</title>
        <authorList>
            <person name="Franch-Gras L."/>
            <person name="Hahn C."/>
            <person name="Garcia-Roger E.M."/>
            <person name="Carmona M.J."/>
            <person name="Serra M."/>
            <person name="Gomez A."/>
        </authorList>
    </citation>
    <scope>NUCLEOTIDE SEQUENCE [LARGE SCALE GENOMIC DNA]</scope>
    <source>
        <strain evidence="1">HYR1</strain>
    </source>
</reference>
<dbReference type="Proteomes" id="UP000276133">
    <property type="component" value="Unassembled WGS sequence"/>
</dbReference>
<dbReference type="AlphaFoldDB" id="A0A3M7Q4G3"/>
<protein>
    <submittedName>
        <fullName evidence="1">Uncharacterized protein</fullName>
    </submittedName>
</protein>
<dbReference type="EMBL" id="REGN01007563">
    <property type="protein sequence ID" value="RNA05891.1"/>
    <property type="molecule type" value="Genomic_DNA"/>
</dbReference>
<comment type="caution">
    <text evidence="1">The sequence shown here is derived from an EMBL/GenBank/DDBJ whole genome shotgun (WGS) entry which is preliminary data.</text>
</comment>
<organism evidence="1 2">
    <name type="scientific">Brachionus plicatilis</name>
    <name type="common">Marine rotifer</name>
    <name type="synonym">Brachionus muelleri</name>
    <dbReference type="NCBI Taxonomy" id="10195"/>
    <lineage>
        <taxon>Eukaryota</taxon>
        <taxon>Metazoa</taxon>
        <taxon>Spiralia</taxon>
        <taxon>Gnathifera</taxon>
        <taxon>Rotifera</taxon>
        <taxon>Eurotatoria</taxon>
        <taxon>Monogononta</taxon>
        <taxon>Pseudotrocha</taxon>
        <taxon>Ploima</taxon>
        <taxon>Brachionidae</taxon>
        <taxon>Brachionus</taxon>
    </lineage>
</organism>
<keyword evidence="2" id="KW-1185">Reference proteome</keyword>
<proteinExistence type="predicted"/>
<sequence length="94" mass="11350">MLGTEYHYHSLSHYYIFELVQTKTTLIYRHHRPHKIVDIVDVLVPYSFASEVSQARYTFFFFQRYFLKFLNKTTINNSYQSIMMCKKNLLVIGN</sequence>
<name>A0A3M7Q4G3_BRAPC</name>
<evidence type="ECO:0000313" key="2">
    <source>
        <dbReference type="Proteomes" id="UP000276133"/>
    </source>
</evidence>
<accession>A0A3M7Q4G3</accession>